<evidence type="ECO:0000256" key="2">
    <source>
        <dbReference type="ARBA" id="ARBA00006809"/>
    </source>
</evidence>
<dbReference type="GO" id="GO:0043565">
    <property type="term" value="F:sequence-specific DNA binding"/>
    <property type="evidence" value="ECO:0007669"/>
    <property type="project" value="TreeGrafter"/>
</dbReference>
<dbReference type="InterPro" id="IPR016024">
    <property type="entry name" value="ARM-type_fold"/>
</dbReference>
<keyword evidence="5" id="KW-1185">Reference proteome</keyword>
<proteinExistence type="inferred from homology"/>
<evidence type="ECO:0000256" key="1">
    <source>
        <dbReference type="ARBA" id="ARBA00004123"/>
    </source>
</evidence>
<dbReference type="InterPro" id="IPR007015">
    <property type="entry name" value="DNA_pol_V/MYBBP1A"/>
</dbReference>
<comment type="subcellular location">
    <subcellularLocation>
        <location evidence="1">Nucleus</location>
    </subcellularLocation>
</comment>
<dbReference type="WBParaSite" id="SMUV_0000219401-mRNA-1">
    <property type="protein sequence ID" value="SMUV_0000219401-mRNA-1"/>
    <property type="gene ID" value="SMUV_0000219401"/>
</dbReference>
<dbReference type="PANTHER" id="PTHR13213">
    <property type="entry name" value="MYB-BINDING PROTEIN 1A FAMILY MEMBER"/>
    <property type="match status" value="1"/>
</dbReference>
<evidence type="ECO:0000313" key="5">
    <source>
        <dbReference type="Proteomes" id="UP000046393"/>
    </source>
</evidence>
<evidence type="ECO:0000256" key="3">
    <source>
        <dbReference type="ARBA" id="ARBA00023242"/>
    </source>
</evidence>
<keyword evidence="3" id="KW-0539">Nucleus</keyword>
<organism evidence="5 6">
    <name type="scientific">Syphacia muris</name>
    <dbReference type="NCBI Taxonomy" id="451379"/>
    <lineage>
        <taxon>Eukaryota</taxon>
        <taxon>Metazoa</taxon>
        <taxon>Ecdysozoa</taxon>
        <taxon>Nematoda</taxon>
        <taxon>Chromadorea</taxon>
        <taxon>Rhabditida</taxon>
        <taxon>Spirurina</taxon>
        <taxon>Oxyuridomorpha</taxon>
        <taxon>Oxyuroidea</taxon>
        <taxon>Oxyuridae</taxon>
        <taxon>Syphacia</taxon>
    </lineage>
</organism>
<name>A0A0N5ADE6_9BILA</name>
<sequence>MGVKVSENLLNNFLDLAEYDDAKRQKAVIGVVNAFGENEEYCMNRLISGLSSTRAAARLGFSCALTLILSSSSDQWTVEKLFAMIDSRLDIKKIASSLPLAIGQHLAYTSMINSKKYEPAVKELVLRELVLLKSHQALGMAVCDSIARLSLSLNNKTFAKLVWPQLKSFAAEPLNAVAPEWMYFNMLCAPNFYSVMGNDVSYIDRKTGFSIDGIESDSFQSVLKRCRLNDAVVLGTKLLAFAQTAEKFNSVYEKIIWPWLDHGSVQKALERMLRFVNTLFSTLELKPAELYSIGCLFPQVMSIISPVFVQRLRLSKGREHIALLPLVENILKGLSKCMDSGNWTEDALILLERLSAFEGGSFGSLFSSNADVIGKAISVLDSKGIESYIDMVMKSKNASLRRIGNMFGGWPPLIQEKILSKLLLLEPRTEEVHYTFCDCIASSFVTKVRAGKSVKCIFAKSNEELLKKVLLSVNKEMVLPEMNNETLFAMYVVLQLWSVSAVSKQEKTDYSRDADELVEFDKTICSNDGETEYSILIDLMLSILSRAKRFHRAVVHYAFAKLVPKFKIDNVVHIFETINVPDDELLKMEDDDSDDIDEDAMSLGESGGSDDDEGENDMDGVESGSESDLDGEADPNLVEDLKEVLASAEANYDGQHEATESISSDFSDETMFRLDDGLAAVFRQQKKHSLKNDAERVLQSLEFRLKCFDLLLIIASHEDADGLTLDMLLPLLETSCDALKRKGSGPLCKKSEDLVQIIIKNKKSALTEKKALKLFKKLIPASAKIVNPTLKSEVGKISSFLFSAVGKLEGVSSSKLVKKLEKSLQSYMTQDGTEILCDVVLAPLQTYPTVFVDVFMETLVAYAFDSSLRIFRRTEALSCAVTFIRKDTVCAKGSEAFWKGITKKIGKYVSEYISHLTVEEVKPRFLAFVVRLLSAFVGVCSVEDQKILLDLIGENLTFLENNVESWDLDGKRKQQINSNFRKICGRNAASAIKGVHKLLIKASEGR</sequence>
<protein>
    <submittedName>
        <fullName evidence="6">DUF2428 domain-containing protein</fullName>
    </submittedName>
</protein>
<dbReference type="GO" id="GO:0003723">
    <property type="term" value="F:RNA binding"/>
    <property type="evidence" value="ECO:0007669"/>
    <property type="project" value="TreeGrafter"/>
</dbReference>
<dbReference type="Proteomes" id="UP000046393">
    <property type="component" value="Unplaced"/>
</dbReference>
<evidence type="ECO:0000256" key="4">
    <source>
        <dbReference type="SAM" id="MobiDB-lite"/>
    </source>
</evidence>
<dbReference type="STRING" id="451379.A0A0N5ADE6"/>
<dbReference type="PANTHER" id="PTHR13213:SF2">
    <property type="entry name" value="MYB-BINDING PROTEIN 1A"/>
    <property type="match status" value="1"/>
</dbReference>
<dbReference type="GO" id="GO:0005730">
    <property type="term" value="C:nucleolus"/>
    <property type="evidence" value="ECO:0007669"/>
    <property type="project" value="InterPro"/>
</dbReference>
<dbReference type="Pfam" id="PF04931">
    <property type="entry name" value="DNA_pol_phi"/>
    <property type="match status" value="2"/>
</dbReference>
<accession>A0A0N5ADE6</accession>
<feature type="compositionally biased region" description="Acidic residues" evidence="4">
    <location>
        <begin position="589"/>
        <end position="600"/>
    </location>
</feature>
<evidence type="ECO:0000313" key="6">
    <source>
        <dbReference type="WBParaSite" id="SMUV_0000219401-mRNA-1"/>
    </source>
</evidence>
<dbReference type="GO" id="GO:0003714">
    <property type="term" value="F:transcription corepressor activity"/>
    <property type="evidence" value="ECO:0007669"/>
    <property type="project" value="TreeGrafter"/>
</dbReference>
<feature type="compositionally biased region" description="Acidic residues" evidence="4">
    <location>
        <begin position="608"/>
        <end position="633"/>
    </location>
</feature>
<reference evidence="6" key="1">
    <citation type="submission" date="2017-02" db="UniProtKB">
        <authorList>
            <consortium name="WormBaseParasite"/>
        </authorList>
    </citation>
    <scope>IDENTIFICATION</scope>
</reference>
<feature type="region of interest" description="Disordered" evidence="4">
    <location>
        <begin position="586"/>
        <end position="633"/>
    </location>
</feature>
<dbReference type="AlphaFoldDB" id="A0A0N5ADE6"/>
<comment type="similarity">
    <text evidence="2">Belongs to the MYBBP1A family.</text>
</comment>
<dbReference type="SUPFAM" id="SSF48371">
    <property type="entry name" value="ARM repeat"/>
    <property type="match status" value="1"/>
</dbReference>